<evidence type="ECO:0000256" key="1">
    <source>
        <dbReference type="SAM" id="MobiDB-lite"/>
    </source>
</evidence>
<sequence length="122" mass="14380">MKKPESKLNAQQAEKEKDELGNVVLAETIILEFIKKRPKDQRLSKRNKVGDRRHGKKRDNPSAMFFGKLPHFPYKKKGWLFSNFCNYAHTKKPVFNISNYIAQGSFWETLSVRVLKNSRRNR</sequence>
<protein>
    <submittedName>
        <fullName evidence="2">Uncharacterized protein</fullName>
    </submittedName>
</protein>
<proteinExistence type="predicted"/>
<dbReference type="EMBL" id="MHLA01000020">
    <property type="protein sequence ID" value="OGY99138.1"/>
    <property type="molecule type" value="Genomic_DNA"/>
</dbReference>
<reference evidence="2 3" key="1">
    <citation type="journal article" date="2016" name="Nat. Commun.">
        <title>Thousands of microbial genomes shed light on interconnected biogeochemical processes in an aquifer system.</title>
        <authorList>
            <person name="Anantharaman K."/>
            <person name="Brown C.T."/>
            <person name="Hug L.A."/>
            <person name="Sharon I."/>
            <person name="Castelle C.J."/>
            <person name="Probst A.J."/>
            <person name="Thomas B.C."/>
            <person name="Singh A."/>
            <person name="Wilkins M.J."/>
            <person name="Karaoz U."/>
            <person name="Brodie E.L."/>
            <person name="Williams K.H."/>
            <person name="Hubbard S.S."/>
            <person name="Banfield J.F."/>
        </authorList>
    </citation>
    <scope>NUCLEOTIDE SEQUENCE [LARGE SCALE GENOMIC DNA]</scope>
</reference>
<feature type="region of interest" description="Disordered" evidence="1">
    <location>
        <begin position="39"/>
        <end position="62"/>
    </location>
</feature>
<name>A0A1G2CCM8_9BACT</name>
<gene>
    <name evidence="2" type="ORF">A2945_04225</name>
</gene>
<dbReference type="Proteomes" id="UP000178880">
    <property type="component" value="Unassembled WGS sequence"/>
</dbReference>
<feature type="compositionally biased region" description="Basic and acidic residues" evidence="1">
    <location>
        <begin position="40"/>
        <end position="52"/>
    </location>
</feature>
<evidence type="ECO:0000313" key="3">
    <source>
        <dbReference type="Proteomes" id="UP000178880"/>
    </source>
</evidence>
<comment type="caution">
    <text evidence="2">The sequence shown here is derived from an EMBL/GenBank/DDBJ whole genome shotgun (WGS) entry which is preliminary data.</text>
</comment>
<accession>A0A1G2CCM8</accession>
<dbReference type="AlphaFoldDB" id="A0A1G2CCM8"/>
<evidence type="ECO:0000313" key="2">
    <source>
        <dbReference type="EMBL" id="OGY99138.1"/>
    </source>
</evidence>
<dbReference type="STRING" id="1798650.A2945_04225"/>
<organism evidence="2 3">
    <name type="scientific">Candidatus Liptonbacteria bacterium RIFCSPLOWO2_01_FULL_52_25</name>
    <dbReference type="NCBI Taxonomy" id="1798650"/>
    <lineage>
        <taxon>Bacteria</taxon>
        <taxon>Candidatus Liptoniibacteriota</taxon>
    </lineage>
</organism>